<evidence type="ECO:0000256" key="2">
    <source>
        <dbReference type="ARBA" id="ARBA00007783"/>
    </source>
</evidence>
<keyword evidence="7 9" id="KW-1133">Transmembrane helix</keyword>
<feature type="transmembrane region" description="Helical" evidence="9">
    <location>
        <begin position="156"/>
        <end position="179"/>
    </location>
</feature>
<dbReference type="PANTHER" id="PTHR30413">
    <property type="entry name" value="INNER MEMBRANE TRANSPORT PERMEASE"/>
    <property type="match status" value="1"/>
</dbReference>
<keyword evidence="12" id="KW-1185">Reference proteome</keyword>
<feature type="transmembrane region" description="Helical" evidence="9">
    <location>
        <begin position="191"/>
        <end position="213"/>
    </location>
</feature>
<evidence type="ECO:0000256" key="3">
    <source>
        <dbReference type="ARBA" id="ARBA00022448"/>
    </source>
</evidence>
<sequence>MKYEQPVFIIEPGRRTDLHYWRDIWRFRELFFILSWRDILVRYKQTLLGVAWGLIRPLTTIIIFTVVFQRLAGLPSDKNIPYPLMILAALLPWQLFANSFSEAGMSLVSNANLLSKVYFPRIIIPVSSIIVNFVDFIISAFILAFLMAWYGYTPDFHLIALPIFIILTCAAALGTGLWFAALNIRYRDVRYIVPFLIQVGLYVSPVGFSSSLIPDKWRVLYSLNPMASVIDGFRWAILGGGVSVNWLQFSISTLIIFGTCVSGFLFFRHVEKSIVDVM</sequence>
<evidence type="ECO:0000256" key="7">
    <source>
        <dbReference type="ARBA" id="ARBA00022989"/>
    </source>
</evidence>
<evidence type="ECO:0000256" key="5">
    <source>
        <dbReference type="ARBA" id="ARBA00022519"/>
    </source>
</evidence>
<dbReference type="RefSeq" id="WP_214175004.1">
    <property type="nucleotide sequence ID" value="NZ_JAHCVK010000002.1"/>
</dbReference>
<evidence type="ECO:0000256" key="8">
    <source>
        <dbReference type="ARBA" id="ARBA00023136"/>
    </source>
</evidence>
<evidence type="ECO:0000259" key="10">
    <source>
        <dbReference type="PROSITE" id="PS51012"/>
    </source>
</evidence>
<keyword evidence="8 9" id="KW-0472">Membrane</keyword>
<feature type="transmembrane region" description="Helical" evidence="9">
    <location>
        <begin position="246"/>
        <end position="267"/>
    </location>
</feature>
<keyword evidence="4 9" id="KW-1003">Cell membrane</keyword>
<accession>A0ABS5SCB6</accession>
<feature type="transmembrane region" description="Helical" evidence="9">
    <location>
        <begin position="122"/>
        <end position="150"/>
    </location>
</feature>
<dbReference type="InterPro" id="IPR013525">
    <property type="entry name" value="ABC2_TM"/>
</dbReference>
<keyword evidence="6 9" id="KW-0812">Transmembrane</keyword>
<dbReference type="InterPro" id="IPR047817">
    <property type="entry name" value="ABC2_TM_bact-type"/>
</dbReference>
<evidence type="ECO:0000256" key="6">
    <source>
        <dbReference type="ARBA" id="ARBA00022692"/>
    </source>
</evidence>
<comment type="subcellular location">
    <subcellularLocation>
        <location evidence="1">Cell inner membrane</location>
        <topology evidence="1">Multi-pass membrane protein</topology>
    </subcellularLocation>
    <subcellularLocation>
        <location evidence="9">Cell membrane</location>
        <topology evidence="9">Multi-pass membrane protein</topology>
    </subcellularLocation>
</comment>
<keyword evidence="3 9" id="KW-0813">Transport</keyword>
<evidence type="ECO:0000313" key="12">
    <source>
        <dbReference type="Proteomes" id="UP000756860"/>
    </source>
</evidence>
<organism evidence="11 12">
    <name type="scientific">Geomobilimonas luticola</name>
    <dbReference type="NCBI Taxonomy" id="1114878"/>
    <lineage>
        <taxon>Bacteria</taxon>
        <taxon>Pseudomonadati</taxon>
        <taxon>Thermodesulfobacteriota</taxon>
        <taxon>Desulfuromonadia</taxon>
        <taxon>Geobacterales</taxon>
        <taxon>Geobacteraceae</taxon>
        <taxon>Geomobilimonas</taxon>
    </lineage>
</organism>
<dbReference type="Pfam" id="PF01061">
    <property type="entry name" value="ABC2_membrane"/>
    <property type="match status" value="1"/>
</dbReference>
<evidence type="ECO:0000256" key="1">
    <source>
        <dbReference type="ARBA" id="ARBA00004429"/>
    </source>
</evidence>
<dbReference type="Proteomes" id="UP000756860">
    <property type="component" value="Unassembled WGS sequence"/>
</dbReference>
<dbReference type="EMBL" id="JAHCVK010000002">
    <property type="protein sequence ID" value="MBT0653019.1"/>
    <property type="molecule type" value="Genomic_DNA"/>
</dbReference>
<feature type="domain" description="ABC transmembrane type-2" evidence="10">
    <location>
        <begin position="48"/>
        <end position="270"/>
    </location>
</feature>
<name>A0ABS5SCB6_9BACT</name>
<evidence type="ECO:0000256" key="4">
    <source>
        <dbReference type="ARBA" id="ARBA00022475"/>
    </source>
</evidence>
<keyword evidence="5" id="KW-0997">Cell inner membrane</keyword>
<evidence type="ECO:0000313" key="11">
    <source>
        <dbReference type="EMBL" id="MBT0653019.1"/>
    </source>
</evidence>
<protein>
    <recommendedName>
        <fullName evidence="9">Transport permease protein</fullName>
    </recommendedName>
</protein>
<evidence type="ECO:0000256" key="9">
    <source>
        <dbReference type="RuleBase" id="RU361157"/>
    </source>
</evidence>
<reference evidence="11 12" key="1">
    <citation type="submission" date="2021-05" db="EMBL/GenBank/DDBJ databases">
        <title>The draft genome of Geobacter luticola JCM 17780.</title>
        <authorList>
            <person name="Xu Z."/>
            <person name="Masuda Y."/>
            <person name="Itoh H."/>
            <person name="Senoo K."/>
        </authorList>
    </citation>
    <scope>NUCLEOTIDE SEQUENCE [LARGE SCALE GENOMIC DNA]</scope>
    <source>
        <strain evidence="11 12">JCM 17780</strain>
    </source>
</reference>
<proteinExistence type="inferred from homology"/>
<feature type="transmembrane region" description="Helical" evidence="9">
    <location>
        <begin position="47"/>
        <end position="68"/>
    </location>
</feature>
<comment type="caution">
    <text evidence="11">The sequence shown here is derived from an EMBL/GenBank/DDBJ whole genome shotgun (WGS) entry which is preliminary data.</text>
</comment>
<feature type="transmembrane region" description="Helical" evidence="9">
    <location>
        <begin position="80"/>
        <end position="101"/>
    </location>
</feature>
<dbReference type="PANTHER" id="PTHR30413:SF8">
    <property type="entry name" value="TRANSPORT PERMEASE PROTEIN"/>
    <property type="match status" value="1"/>
</dbReference>
<comment type="similarity">
    <text evidence="2 9">Belongs to the ABC-2 integral membrane protein family.</text>
</comment>
<gene>
    <name evidence="11" type="ORF">KI810_08120</name>
</gene>
<dbReference type="PROSITE" id="PS51012">
    <property type="entry name" value="ABC_TM2"/>
    <property type="match status" value="1"/>
</dbReference>